<reference evidence="3" key="1">
    <citation type="submission" date="2023-02" db="EMBL/GenBank/DDBJ databases">
        <title>Identification and recombinant expression of a fungal hydrolase from Papiliotrema laurentii that hydrolyzes apple cutin and clears colloidal polyester polyurethane.</title>
        <authorList>
            <consortium name="DOE Joint Genome Institute"/>
            <person name="Roman V.A."/>
            <person name="Bojanowski C."/>
            <person name="Crable B.R."/>
            <person name="Wagner D.N."/>
            <person name="Hung C.S."/>
            <person name="Nadeau L.J."/>
            <person name="Schratz L."/>
            <person name="Haridas S."/>
            <person name="Pangilinan J."/>
            <person name="Lipzen A."/>
            <person name="Na H."/>
            <person name="Yan M."/>
            <person name="Ng V."/>
            <person name="Grigoriev I.V."/>
            <person name="Spatafora J.W."/>
            <person name="Barlow D."/>
            <person name="Biffinger J."/>
            <person name="Kelley-Loughnane N."/>
            <person name="Varaljay V.A."/>
            <person name="Crookes-Goodson W.J."/>
        </authorList>
    </citation>
    <scope>NUCLEOTIDE SEQUENCE</scope>
    <source>
        <strain evidence="3">5307AH</strain>
    </source>
</reference>
<dbReference type="EMBL" id="JAODAN010000002">
    <property type="protein sequence ID" value="KAK1926040.1"/>
    <property type="molecule type" value="Genomic_DNA"/>
</dbReference>
<dbReference type="Proteomes" id="UP001182556">
    <property type="component" value="Unassembled WGS sequence"/>
</dbReference>
<dbReference type="AlphaFoldDB" id="A0AAD9FTQ6"/>
<feature type="region of interest" description="Disordered" evidence="1">
    <location>
        <begin position="68"/>
        <end position="115"/>
    </location>
</feature>
<feature type="chain" id="PRO_5042091124" evidence="2">
    <location>
        <begin position="24"/>
        <end position="401"/>
    </location>
</feature>
<evidence type="ECO:0000256" key="2">
    <source>
        <dbReference type="SAM" id="SignalP"/>
    </source>
</evidence>
<feature type="compositionally biased region" description="Gly residues" evidence="1">
    <location>
        <begin position="103"/>
        <end position="115"/>
    </location>
</feature>
<dbReference type="PANTHER" id="PTHR34587">
    <property type="entry name" value="VWFA DOMAIN-CONTAINING PROTEIN"/>
    <property type="match status" value="1"/>
</dbReference>
<keyword evidence="2" id="KW-0732">Signal</keyword>
<proteinExistence type="predicted"/>
<name>A0AAD9FTQ6_PAPLA</name>
<feature type="compositionally biased region" description="Low complexity" evidence="1">
    <location>
        <begin position="160"/>
        <end position="183"/>
    </location>
</feature>
<feature type="region of interest" description="Disordered" evidence="1">
    <location>
        <begin position="152"/>
        <end position="189"/>
    </location>
</feature>
<evidence type="ECO:0000313" key="4">
    <source>
        <dbReference type="Proteomes" id="UP001182556"/>
    </source>
</evidence>
<protein>
    <submittedName>
        <fullName evidence="3">Uncharacterized protein</fullName>
    </submittedName>
</protein>
<gene>
    <name evidence="3" type="ORF">DB88DRAFT_520905</name>
</gene>
<feature type="compositionally biased region" description="Gly residues" evidence="1">
    <location>
        <begin position="70"/>
        <end position="95"/>
    </location>
</feature>
<dbReference type="InterPro" id="IPR053216">
    <property type="entry name" value="Appressorial_penetr-assoc"/>
</dbReference>
<organism evidence="3 4">
    <name type="scientific">Papiliotrema laurentii</name>
    <name type="common">Cryptococcus laurentii</name>
    <dbReference type="NCBI Taxonomy" id="5418"/>
    <lineage>
        <taxon>Eukaryota</taxon>
        <taxon>Fungi</taxon>
        <taxon>Dikarya</taxon>
        <taxon>Basidiomycota</taxon>
        <taxon>Agaricomycotina</taxon>
        <taxon>Tremellomycetes</taxon>
        <taxon>Tremellales</taxon>
        <taxon>Rhynchogastremaceae</taxon>
        <taxon>Papiliotrema</taxon>
    </lineage>
</organism>
<evidence type="ECO:0000256" key="1">
    <source>
        <dbReference type="SAM" id="MobiDB-lite"/>
    </source>
</evidence>
<accession>A0AAD9FTQ6</accession>
<evidence type="ECO:0000313" key="3">
    <source>
        <dbReference type="EMBL" id="KAK1926040.1"/>
    </source>
</evidence>
<dbReference type="PANTHER" id="PTHR34587:SF2">
    <property type="entry name" value="G-PROTEIN COUPLED RECEPTORS FAMILY 1 PROFILE DOMAIN-CONTAINING PROTEIN"/>
    <property type="match status" value="1"/>
</dbReference>
<comment type="caution">
    <text evidence="3">The sequence shown here is derived from an EMBL/GenBank/DDBJ whole genome shotgun (WGS) entry which is preliminary data.</text>
</comment>
<feature type="signal peptide" evidence="2">
    <location>
        <begin position="1"/>
        <end position="23"/>
    </location>
</feature>
<keyword evidence="4" id="KW-1185">Reference proteome</keyword>
<sequence length="401" mass="39433">MMKMITAVTLFHCLLLLPGEAIARPAFGDISVVPERQGAVHHQIGSRDGILSAPFHSENHIASRQNAEKFGGGNRFGGGGSRGGFGGGGFSGGKGKGGKEGKGGGGGGGTGGTGKGGNGGNGNGGNGGNGGGGGAGGGKGIGGGNNNNGTGNAGGGGNNGNNNESNNNQGGGAANPVAGNENGKPGPAVPQLIVNGDLALDPSLLLKVQPGGNASAGEAASATSNNNFIGFCNGKTLTNGLQVKGGSCAVTPLGDIPSTNNLVSTFFTKPKMGEKIPVRTTFTVSLAAQGMVLGSFTNAKSTYYAAPQQLSGGKVVGHVHFVIQRMQSPTSTAVLDPGVFEFFKGLDFGDVNGESSVDVVGGLDAGAFRVCTIVSNSNHASVIMPVAQRGAENTCSYFQVG</sequence>